<dbReference type="Proteomes" id="UP000324800">
    <property type="component" value="Unassembled WGS sequence"/>
</dbReference>
<feature type="non-terminal residue" evidence="2">
    <location>
        <position position="1"/>
    </location>
</feature>
<evidence type="ECO:0000313" key="3">
    <source>
        <dbReference type="Proteomes" id="UP000324800"/>
    </source>
</evidence>
<evidence type="ECO:0000313" key="2">
    <source>
        <dbReference type="EMBL" id="KAA6358864.1"/>
    </source>
</evidence>
<feature type="coiled-coil region" evidence="1">
    <location>
        <begin position="1"/>
        <end position="35"/>
    </location>
</feature>
<dbReference type="OrthoDB" id="10264405at2759"/>
<organism evidence="2 3">
    <name type="scientific">Streblomastix strix</name>
    <dbReference type="NCBI Taxonomy" id="222440"/>
    <lineage>
        <taxon>Eukaryota</taxon>
        <taxon>Metamonada</taxon>
        <taxon>Preaxostyla</taxon>
        <taxon>Oxymonadida</taxon>
        <taxon>Streblomastigidae</taxon>
        <taxon>Streblomastix</taxon>
    </lineage>
</organism>
<dbReference type="EMBL" id="SNRW01029249">
    <property type="protein sequence ID" value="KAA6358864.1"/>
    <property type="molecule type" value="Genomic_DNA"/>
</dbReference>
<comment type="caution">
    <text evidence="2">The sequence shown here is derived from an EMBL/GenBank/DDBJ whole genome shotgun (WGS) entry which is preliminary data.</text>
</comment>
<name>A0A5J4TKI1_9EUKA</name>
<keyword evidence="1" id="KW-0175">Coiled coil</keyword>
<gene>
    <name evidence="2" type="ORF">EZS28_045608</name>
</gene>
<protein>
    <submittedName>
        <fullName evidence="2">Uncharacterized protein</fullName>
    </submittedName>
</protein>
<accession>A0A5J4TKI1</accession>
<sequence>VKEKDETIADKERTIIELDRKMEELAEQFREMLQSTLDKMTEKLKEGGEWEDGLLPDVERLKAFGVDV</sequence>
<reference evidence="2 3" key="1">
    <citation type="submission" date="2019-03" db="EMBL/GenBank/DDBJ databases">
        <title>Single cell metagenomics reveals metabolic interactions within the superorganism composed of flagellate Streblomastix strix and complex community of Bacteroidetes bacteria on its surface.</title>
        <authorList>
            <person name="Treitli S.C."/>
            <person name="Kolisko M."/>
            <person name="Husnik F."/>
            <person name="Keeling P."/>
            <person name="Hampl V."/>
        </authorList>
    </citation>
    <scope>NUCLEOTIDE SEQUENCE [LARGE SCALE GENOMIC DNA]</scope>
    <source>
        <strain evidence="2">ST1C</strain>
    </source>
</reference>
<evidence type="ECO:0000256" key="1">
    <source>
        <dbReference type="SAM" id="Coils"/>
    </source>
</evidence>
<proteinExistence type="predicted"/>
<dbReference type="AlphaFoldDB" id="A0A5J4TKI1"/>